<keyword evidence="3" id="KW-1185">Reference proteome</keyword>
<sequence>MHFPQHALFLGLFASIALGGSLRIINNNKQCMVWSEDNYGCTGSSAPFAKLDGKDCSDHDTVKLDICGTKDGQQLAWVDVDKKGTVSFLNIQGNTFTCALDNKFMMDSKCDHASASTSSASSRSSTPISSQLRTSISISQSSAPASTLPAACSCVLVVV</sequence>
<dbReference type="Proteomes" id="UP001147746">
    <property type="component" value="Unassembled WGS sequence"/>
</dbReference>
<keyword evidence="1" id="KW-0732">Signal</keyword>
<proteinExistence type="predicted"/>
<accession>A0A9W9PZ02</accession>
<evidence type="ECO:0000313" key="3">
    <source>
        <dbReference type="Proteomes" id="UP001147746"/>
    </source>
</evidence>
<organism evidence="2 3">
    <name type="scientific">Penicillium atrosanguineum</name>
    <dbReference type="NCBI Taxonomy" id="1132637"/>
    <lineage>
        <taxon>Eukaryota</taxon>
        <taxon>Fungi</taxon>
        <taxon>Dikarya</taxon>
        <taxon>Ascomycota</taxon>
        <taxon>Pezizomycotina</taxon>
        <taxon>Eurotiomycetes</taxon>
        <taxon>Eurotiomycetidae</taxon>
        <taxon>Eurotiales</taxon>
        <taxon>Aspergillaceae</taxon>
        <taxon>Penicillium</taxon>
    </lineage>
</organism>
<feature type="chain" id="PRO_5040898083" evidence="1">
    <location>
        <begin position="20"/>
        <end position="159"/>
    </location>
</feature>
<evidence type="ECO:0000256" key="1">
    <source>
        <dbReference type="SAM" id="SignalP"/>
    </source>
</evidence>
<name>A0A9W9PZ02_9EURO</name>
<reference evidence="2" key="1">
    <citation type="submission" date="2022-12" db="EMBL/GenBank/DDBJ databases">
        <authorList>
            <person name="Petersen C."/>
        </authorList>
    </citation>
    <scope>NUCLEOTIDE SEQUENCE</scope>
    <source>
        <strain evidence="2">IBT 21472</strain>
    </source>
</reference>
<gene>
    <name evidence="2" type="ORF">N7476_004982</name>
</gene>
<dbReference type="AlphaFoldDB" id="A0A9W9PZ02"/>
<comment type="caution">
    <text evidence="2">The sequence shown here is derived from an EMBL/GenBank/DDBJ whole genome shotgun (WGS) entry which is preliminary data.</text>
</comment>
<evidence type="ECO:0000313" key="2">
    <source>
        <dbReference type="EMBL" id="KAJ5318562.1"/>
    </source>
</evidence>
<reference evidence="2" key="2">
    <citation type="journal article" date="2023" name="IMA Fungus">
        <title>Comparative genomic study of the Penicillium genus elucidates a diverse pangenome and 15 lateral gene transfer events.</title>
        <authorList>
            <person name="Petersen C."/>
            <person name="Sorensen T."/>
            <person name="Nielsen M.R."/>
            <person name="Sondergaard T.E."/>
            <person name="Sorensen J.L."/>
            <person name="Fitzpatrick D.A."/>
            <person name="Frisvad J.C."/>
            <person name="Nielsen K.L."/>
        </authorList>
    </citation>
    <scope>NUCLEOTIDE SEQUENCE</scope>
    <source>
        <strain evidence="2">IBT 21472</strain>
    </source>
</reference>
<dbReference type="EMBL" id="JAPZBO010000004">
    <property type="protein sequence ID" value="KAJ5318562.1"/>
    <property type="molecule type" value="Genomic_DNA"/>
</dbReference>
<protein>
    <submittedName>
        <fullName evidence="2">Uncharacterized protein</fullName>
    </submittedName>
</protein>
<dbReference type="OrthoDB" id="4288742at2759"/>
<feature type="signal peptide" evidence="1">
    <location>
        <begin position="1"/>
        <end position="19"/>
    </location>
</feature>